<keyword evidence="1" id="KW-0472">Membrane</keyword>
<accession>A0A512L8V7</accession>
<gene>
    <name evidence="3" type="ORF">TPL01_20400</name>
</gene>
<dbReference type="InterPro" id="IPR012337">
    <property type="entry name" value="RNaseH-like_sf"/>
</dbReference>
<evidence type="ECO:0000313" key="4">
    <source>
        <dbReference type="Proteomes" id="UP000321337"/>
    </source>
</evidence>
<dbReference type="Pfam" id="PF01609">
    <property type="entry name" value="DDE_Tnp_1"/>
    <property type="match status" value="1"/>
</dbReference>
<keyword evidence="1" id="KW-1133">Transmembrane helix</keyword>
<comment type="caution">
    <text evidence="3">The sequence shown here is derived from an EMBL/GenBank/DDBJ whole genome shotgun (WGS) entry which is preliminary data.</text>
</comment>
<dbReference type="NCBIfam" id="NF033591">
    <property type="entry name" value="transpos_IS4_2"/>
    <property type="match status" value="1"/>
</dbReference>
<dbReference type="PANTHER" id="PTHR35404">
    <property type="entry name" value="TRANSPOSASE OF TN10"/>
    <property type="match status" value="1"/>
</dbReference>
<dbReference type="Proteomes" id="UP000321337">
    <property type="component" value="Unassembled WGS sequence"/>
</dbReference>
<evidence type="ECO:0000313" key="3">
    <source>
        <dbReference type="EMBL" id="GEP30902.1"/>
    </source>
</evidence>
<sequence length="344" mass="39439">MRHRIKRGDRLLGNLHLSHEKLDVYRAMARRILIGNTRPAIIIDWSDLSADRSQHLLRAALIVKGRAVVLYEEVHPMKQYGSPKVHERFLRRLRALLPQSCRPVLVTDAGFRASWFKLCERLKFDWMGRIRNRDMVHPLGTTDWLGCKSLYPKAAATPQDEGEFEYVRSNPVACRLVLYKKPNCHRQAKTALGKRARCGHSLKQAKTQTEPWLLAVSPSLAELDARTVVDLYSGRMQIEQSFRDVKNPRWGLGLSLSQTTRPDRLAILLLIGALAIFALWLIGLVAQARGYRVNFSSRARAAATLSIISLARWWLEEPVHRTIHFRKREVITALEALGNMTWKM</sequence>
<keyword evidence="1" id="KW-0812">Transmembrane</keyword>
<feature type="transmembrane region" description="Helical" evidence="1">
    <location>
        <begin position="265"/>
        <end position="286"/>
    </location>
</feature>
<dbReference type="InterPro" id="IPR047658">
    <property type="entry name" value="IS4-like_transpos"/>
</dbReference>
<organism evidence="3 4">
    <name type="scientific">Sulfuriferula plumbiphila</name>
    <dbReference type="NCBI Taxonomy" id="171865"/>
    <lineage>
        <taxon>Bacteria</taxon>
        <taxon>Pseudomonadati</taxon>
        <taxon>Pseudomonadota</taxon>
        <taxon>Betaproteobacteria</taxon>
        <taxon>Nitrosomonadales</taxon>
        <taxon>Sulfuricellaceae</taxon>
        <taxon>Sulfuriferula</taxon>
    </lineage>
</organism>
<keyword evidence="4" id="KW-1185">Reference proteome</keyword>
<dbReference type="EMBL" id="BKAD01000020">
    <property type="protein sequence ID" value="GEP30902.1"/>
    <property type="molecule type" value="Genomic_DNA"/>
</dbReference>
<dbReference type="InterPro" id="IPR002559">
    <property type="entry name" value="Transposase_11"/>
</dbReference>
<dbReference type="GO" id="GO:0006313">
    <property type="term" value="P:DNA transposition"/>
    <property type="evidence" value="ECO:0007669"/>
    <property type="project" value="InterPro"/>
</dbReference>
<evidence type="ECO:0000259" key="2">
    <source>
        <dbReference type="Pfam" id="PF01609"/>
    </source>
</evidence>
<dbReference type="AlphaFoldDB" id="A0A512L8V7"/>
<reference evidence="3 4" key="1">
    <citation type="submission" date="2019-07" db="EMBL/GenBank/DDBJ databases">
        <title>Whole genome shotgun sequence of Thiobacillus plumbophilus NBRC 107929.</title>
        <authorList>
            <person name="Hosoyama A."/>
            <person name="Uohara A."/>
            <person name="Ohji S."/>
            <person name="Ichikawa N."/>
        </authorList>
    </citation>
    <scope>NUCLEOTIDE SEQUENCE [LARGE SCALE GENOMIC DNA]</scope>
    <source>
        <strain evidence="3 4">NBRC 107929</strain>
    </source>
</reference>
<dbReference type="SUPFAM" id="SSF53098">
    <property type="entry name" value="Ribonuclease H-like"/>
    <property type="match status" value="1"/>
</dbReference>
<feature type="domain" description="Transposase IS4-like" evidence="2">
    <location>
        <begin position="37"/>
        <end position="274"/>
    </location>
</feature>
<protein>
    <submittedName>
        <fullName evidence="3">Transposase</fullName>
    </submittedName>
</protein>
<dbReference type="GO" id="GO:0003677">
    <property type="term" value="F:DNA binding"/>
    <property type="evidence" value="ECO:0007669"/>
    <property type="project" value="InterPro"/>
</dbReference>
<dbReference type="PANTHER" id="PTHR35404:SF8">
    <property type="entry name" value="TRANSPOSASE OF TN10"/>
    <property type="match status" value="1"/>
</dbReference>
<proteinExistence type="predicted"/>
<evidence type="ECO:0000256" key="1">
    <source>
        <dbReference type="SAM" id="Phobius"/>
    </source>
</evidence>
<name>A0A512L8V7_9PROT</name>
<dbReference type="GO" id="GO:0004803">
    <property type="term" value="F:transposase activity"/>
    <property type="evidence" value="ECO:0007669"/>
    <property type="project" value="InterPro"/>
</dbReference>